<dbReference type="EMBL" id="CAJNOL010000341">
    <property type="protein sequence ID" value="CAF1016782.1"/>
    <property type="molecule type" value="Genomic_DNA"/>
</dbReference>
<sequence length="224" mass="25509">MGNKSSTTVEENPKTKVEKKSKTTVKQVRERIPVRGSVYRGYQPSIEFMKKTSTEKESVINDKSDNDSPTPPSPPPQNNLSEIPILSSNKNPRLYDDRPKQTTPIKEQSSSSVVFQNISTEKPITPSLIQPKISSQIQEVYVPPPTISRNVSWPHTVAASSFEKAPMVQLNYVVKPSEKNSKHIYELDNMTVMRRTSSQVMPYGSRWYDNDYNKNVKPLVVKYY</sequence>
<evidence type="ECO:0000256" key="1">
    <source>
        <dbReference type="SAM" id="MobiDB-lite"/>
    </source>
</evidence>
<proteinExistence type="predicted"/>
<reference evidence="2" key="1">
    <citation type="submission" date="2021-02" db="EMBL/GenBank/DDBJ databases">
        <authorList>
            <person name="Nowell W R."/>
        </authorList>
    </citation>
    <scope>NUCLEOTIDE SEQUENCE</scope>
</reference>
<dbReference type="Proteomes" id="UP000663870">
    <property type="component" value="Unassembled WGS sequence"/>
</dbReference>
<gene>
    <name evidence="2" type="ORF">JXQ802_LOCUS14946</name>
</gene>
<accession>A0A814HXG5</accession>
<feature type="compositionally biased region" description="Polar residues" evidence="1">
    <location>
        <begin position="101"/>
        <end position="111"/>
    </location>
</feature>
<feature type="compositionally biased region" description="Basic and acidic residues" evidence="1">
    <location>
        <begin position="48"/>
        <end position="66"/>
    </location>
</feature>
<protein>
    <submittedName>
        <fullName evidence="2">Uncharacterized protein</fullName>
    </submittedName>
</protein>
<comment type="caution">
    <text evidence="2">The sequence shown here is derived from an EMBL/GenBank/DDBJ whole genome shotgun (WGS) entry which is preliminary data.</text>
</comment>
<keyword evidence="3" id="KW-1185">Reference proteome</keyword>
<feature type="compositionally biased region" description="Basic and acidic residues" evidence="1">
    <location>
        <begin position="11"/>
        <end position="33"/>
    </location>
</feature>
<evidence type="ECO:0000313" key="3">
    <source>
        <dbReference type="Proteomes" id="UP000663870"/>
    </source>
</evidence>
<organism evidence="2 3">
    <name type="scientific">Rotaria sordida</name>
    <dbReference type="NCBI Taxonomy" id="392033"/>
    <lineage>
        <taxon>Eukaryota</taxon>
        <taxon>Metazoa</taxon>
        <taxon>Spiralia</taxon>
        <taxon>Gnathifera</taxon>
        <taxon>Rotifera</taxon>
        <taxon>Eurotatoria</taxon>
        <taxon>Bdelloidea</taxon>
        <taxon>Philodinida</taxon>
        <taxon>Philodinidae</taxon>
        <taxon>Rotaria</taxon>
    </lineage>
</organism>
<evidence type="ECO:0000313" key="2">
    <source>
        <dbReference type="EMBL" id="CAF1016782.1"/>
    </source>
</evidence>
<name>A0A814HXG5_9BILA</name>
<feature type="region of interest" description="Disordered" evidence="1">
    <location>
        <begin position="1"/>
        <end position="111"/>
    </location>
</feature>
<feature type="compositionally biased region" description="Polar residues" evidence="1">
    <location>
        <begin position="1"/>
        <end position="10"/>
    </location>
</feature>
<dbReference type="AlphaFoldDB" id="A0A814HXG5"/>